<feature type="compositionally biased region" description="Polar residues" evidence="1">
    <location>
        <begin position="926"/>
        <end position="937"/>
    </location>
</feature>
<feature type="compositionally biased region" description="Basic and acidic residues" evidence="1">
    <location>
        <begin position="196"/>
        <end position="224"/>
    </location>
</feature>
<sequence length="1004" mass="110227">MERARDFSDVSASPSRVVESVGTFTERHQFWKEKDEEEIRKRESITSIEDYTQGFDNSAFAGVETIDTRTVEQAVSQDPHRTPSPYEIERSNEAIFLDTDDPNAEEEVKLEDLVQYQVSQNQQHQQHLMQSRAVVESSPERKVLFQGMSSSSERSISVDSEQQLKEQISREIFEAELAEKIESLEPESKSLIQEAYEIRDDSPSDDKSETETTEKLKSSLSTEERLEDVRYVASSLVSEIESTLEKKFEGVEPKPSAPSSVDITDEELMSTGDVSSPEPQRSFRFEGTERHESATDIQTGSSVGGTETGTPDTHAVRSSSSGEFFTAHEDNTIKSSSDEPSRPKSWDSSILGQVSNNFPASHSGGSEYQTALGAAVSSSESYLGSLSSDASASGTLVASQIDLGVELLEDDDDESDHAQIRTHVSIEGTTGEQTGTVTTRSIYCEAGSSQGIPPPGTGLPVTLTSSTSGTTVCTQVETTYESSVKGDPELADDQDGNIMIYESSLRETVEPPQRMVRTHRRSESQSWGDSPLRYGIEERIEEEQLKDIVFPSEEEEIQDLFETSDDIEDPIQRPITPEPQFSPDDQPRRIYYPESSFEQTVEGLADEEVEDKRSGGMQDFTMEYERVIAPQQRLEDIEEETSVKNSPKSVMSLEMSSSLPELEERNGNGNGNGEKSGRPGSRESSSSLREFERLECAVFEEEVVRKDEPALSEIEEGHESQVSEISEATEICGDGEHDSGELEFDDKMKNLSSQQYETAEDASQMTDIQDLALDLDPMMSFFSTTVMEPQTPDTTETSQLDDFQLRSEMVGTTDADSSLEFRAPGKFTSDNTKMTSSGDSLDDQSGSKNLMEVSRDSLDFEQDKREPTDIPEMVGSADSLTGARRATQLPFDELSFETDQLRTRAKEAGMSDSLEMQPGQAFPATMTESADSLNDGRSTSERSAAGAAGGLMMTSSDSLEGQAIDPSASSTTSTGGDAAMWSSIGGGSASTLVSSQEDLTLENQ</sequence>
<evidence type="ECO:0000256" key="1">
    <source>
        <dbReference type="SAM" id="MobiDB-lite"/>
    </source>
</evidence>
<accession>A0ABP1QLG7</accession>
<feature type="compositionally biased region" description="Basic and acidic residues" evidence="1">
    <location>
        <begin position="281"/>
        <end position="294"/>
    </location>
</feature>
<feature type="compositionally biased region" description="Low complexity" evidence="1">
    <location>
        <begin position="646"/>
        <end position="660"/>
    </location>
</feature>
<feature type="compositionally biased region" description="Basic and acidic residues" evidence="1">
    <location>
        <begin position="899"/>
        <end position="909"/>
    </location>
</feature>
<feature type="compositionally biased region" description="Polar residues" evidence="1">
    <location>
        <begin position="989"/>
        <end position="1004"/>
    </location>
</feature>
<feature type="region of interest" description="Disordered" evidence="1">
    <location>
        <begin position="195"/>
        <end position="224"/>
    </location>
</feature>
<feature type="region of interest" description="Disordered" evidence="1">
    <location>
        <begin position="814"/>
        <end position="1004"/>
    </location>
</feature>
<gene>
    <name evidence="2" type="ORF">ODALV1_LOCUS12416</name>
</gene>
<keyword evidence="3" id="KW-1185">Reference proteome</keyword>
<feature type="compositionally biased region" description="Low complexity" evidence="1">
    <location>
        <begin position="121"/>
        <end position="131"/>
    </location>
</feature>
<organism evidence="2 3">
    <name type="scientific">Orchesella dallaii</name>
    <dbReference type="NCBI Taxonomy" id="48710"/>
    <lineage>
        <taxon>Eukaryota</taxon>
        <taxon>Metazoa</taxon>
        <taxon>Ecdysozoa</taxon>
        <taxon>Arthropoda</taxon>
        <taxon>Hexapoda</taxon>
        <taxon>Collembola</taxon>
        <taxon>Entomobryomorpha</taxon>
        <taxon>Entomobryoidea</taxon>
        <taxon>Orchesellidae</taxon>
        <taxon>Orchesellinae</taxon>
        <taxon>Orchesella</taxon>
    </lineage>
</organism>
<evidence type="ECO:0000313" key="2">
    <source>
        <dbReference type="EMBL" id="CAL8106629.1"/>
    </source>
</evidence>
<feature type="compositionally biased region" description="Basic and acidic residues" evidence="1">
    <location>
        <begin position="853"/>
        <end position="868"/>
    </location>
</feature>
<feature type="region of interest" description="Disordered" evidence="1">
    <location>
        <begin position="407"/>
        <end position="468"/>
    </location>
</feature>
<dbReference type="EMBL" id="CAXLJM020000038">
    <property type="protein sequence ID" value="CAL8106629.1"/>
    <property type="molecule type" value="Genomic_DNA"/>
</dbReference>
<feature type="region of interest" description="Disordered" evidence="1">
    <location>
        <begin position="121"/>
        <end position="163"/>
    </location>
</feature>
<feature type="compositionally biased region" description="Polar residues" evidence="1">
    <location>
        <begin position="346"/>
        <end position="366"/>
    </location>
</feature>
<dbReference type="Proteomes" id="UP001642540">
    <property type="component" value="Unassembled WGS sequence"/>
</dbReference>
<protein>
    <submittedName>
        <fullName evidence="2">Uncharacterized protein</fullName>
    </submittedName>
</protein>
<feature type="region of interest" description="Disordered" evidence="1">
    <location>
        <begin position="244"/>
        <end position="366"/>
    </location>
</feature>
<comment type="caution">
    <text evidence="2">The sequence shown here is derived from an EMBL/GenBank/DDBJ whole genome shotgun (WGS) entry which is preliminary data.</text>
</comment>
<feature type="compositionally biased region" description="Low complexity" evidence="1">
    <location>
        <begin position="836"/>
        <end position="847"/>
    </location>
</feature>
<feature type="region of interest" description="Disordered" evidence="1">
    <location>
        <begin position="71"/>
        <end position="98"/>
    </location>
</feature>
<feature type="region of interest" description="Disordered" evidence="1">
    <location>
        <begin position="506"/>
        <end position="530"/>
    </location>
</feature>
<feature type="compositionally biased region" description="Low complexity" evidence="1">
    <location>
        <begin position="458"/>
        <end position="468"/>
    </location>
</feature>
<feature type="compositionally biased region" description="Basic and acidic residues" evidence="1">
    <location>
        <begin position="326"/>
        <end position="345"/>
    </location>
</feature>
<evidence type="ECO:0000313" key="3">
    <source>
        <dbReference type="Proteomes" id="UP001642540"/>
    </source>
</evidence>
<reference evidence="2 3" key="1">
    <citation type="submission" date="2024-08" db="EMBL/GenBank/DDBJ databases">
        <authorList>
            <person name="Cucini C."/>
            <person name="Frati F."/>
        </authorList>
    </citation>
    <scope>NUCLEOTIDE SEQUENCE [LARGE SCALE GENOMIC DNA]</scope>
</reference>
<feature type="compositionally biased region" description="Low complexity" evidence="1">
    <location>
        <begin position="967"/>
        <end position="979"/>
    </location>
</feature>
<feature type="compositionally biased region" description="Low complexity" evidence="1">
    <location>
        <begin position="149"/>
        <end position="160"/>
    </location>
</feature>
<feature type="compositionally biased region" description="Low complexity" evidence="1">
    <location>
        <begin position="427"/>
        <end position="439"/>
    </location>
</feature>
<proteinExistence type="predicted"/>
<feature type="region of interest" description="Disordered" evidence="1">
    <location>
        <begin position="562"/>
        <end position="689"/>
    </location>
</feature>
<name>A0ABP1QLG7_9HEXA</name>